<dbReference type="PANTHER" id="PTHR23342:SF0">
    <property type="entry name" value="N-ACETYLGLUTAMATE SYNTHASE, MITOCHONDRIAL"/>
    <property type="match status" value="1"/>
</dbReference>
<dbReference type="InterPro" id="IPR004662">
    <property type="entry name" value="AcgluKinase_fam"/>
</dbReference>
<dbReference type="PRINTS" id="PR00474">
    <property type="entry name" value="GLU5KINASE"/>
</dbReference>
<keyword evidence="12" id="KW-1185">Reference proteome</keyword>
<dbReference type="KEGG" id="mcad:Pan265_18150"/>
<dbReference type="PANTHER" id="PTHR23342">
    <property type="entry name" value="N-ACETYLGLUTAMATE SYNTHASE"/>
    <property type="match status" value="1"/>
</dbReference>
<comment type="subcellular location">
    <subcellularLocation>
        <location evidence="9">Cytoplasm</location>
    </subcellularLocation>
</comment>
<comment type="pathway">
    <text evidence="1 9">Amino-acid biosynthesis; L-arginine biosynthesis; N(2)-acetyl-L-ornithine from L-glutamate: step 2/4.</text>
</comment>
<feature type="site" description="Transition state stabilizer" evidence="9">
    <location>
        <position position="29"/>
    </location>
</feature>
<keyword evidence="3 9" id="KW-0028">Amino-acid biosynthesis</keyword>
<keyword evidence="4 9" id="KW-0808">Transferase</keyword>
<evidence type="ECO:0000256" key="9">
    <source>
        <dbReference type="HAMAP-Rule" id="MF_00082"/>
    </source>
</evidence>
<keyword evidence="6 9" id="KW-0418">Kinase</keyword>
<evidence type="ECO:0000256" key="7">
    <source>
        <dbReference type="ARBA" id="ARBA00022840"/>
    </source>
</evidence>
<dbReference type="InterPro" id="IPR001057">
    <property type="entry name" value="Glu/AcGlu_kinase"/>
</dbReference>
<evidence type="ECO:0000256" key="1">
    <source>
        <dbReference type="ARBA" id="ARBA00004828"/>
    </source>
</evidence>
<dbReference type="Gene3D" id="3.40.1160.10">
    <property type="entry name" value="Acetylglutamate kinase-like"/>
    <property type="match status" value="1"/>
</dbReference>
<feature type="binding site" evidence="9">
    <location>
        <begin position="64"/>
        <end position="65"/>
    </location>
    <ligand>
        <name>substrate</name>
    </ligand>
</feature>
<evidence type="ECO:0000256" key="8">
    <source>
        <dbReference type="ARBA" id="ARBA00048141"/>
    </source>
</evidence>
<comment type="catalytic activity">
    <reaction evidence="8 9">
        <text>N-acetyl-L-glutamate + ATP = N-acetyl-L-glutamyl 5-phosphate + ADP</text>
        <dbReference type="Rhea" id="RHEA:14629"/>
        <dbReference type="ChEBI" id="CHEBI:30616"/>
        <dbReference type="ChEBI" id="CHEBI:44337"/>
        <dbReference type="ChEBI" id="CHEBI:57936"/>
        <dbReference type="ChEBI" id="CHEBI:456216"/>
        <dbReference type="EC" id="2.7.2.8"/>
    </reaction>
</comment>
<dbReference type="Pfam" id="PF00696">
    <property type="entry name" value="AA_kinase"/>
    <property type="match status" value="1"/>
</dbReference>
<evidence type="ECO:0000256" key="6">
    <source>
        <dbReference type="ARBA" id="ARBA00022777"/>
    </source>
</evidence>
<dbReference type="InterPro" id="IPR037528">
    <property type="entry name" value="ArgB"/>
</dbReference>
<dbReference type="HAMAP" id="MF_00082">
    <property type="entry name" value="ArgB"/>
    <property type="match status" value="1"/>
</dbReference>
<dbReference type="AlphaFoldDB" id="A0A518BYC2"/>
<evidence type="ECO:0000256" key="5">
    <source>
        <dbReference type="ARBA" id="ARBA00022741"/>
    </source>
</evidence>
<protein>
    <recommendedName>
        <fullName evidence="9">Acetylglutamate kinase</fullName>
        <ecNumber evidence="9">2.7.2.8</ecNumber>
    </recommendedName>
    <alternativeName>
        <fullName evidence="9">N-acetyl-L-glutamate 5-phosphotransferase</fullName>
    </alternativeName>
    <alternativeName>
        <fullName evidence="9">NAG kinase</fullName>
        <shortName evidence="9">NAGK</shortName>
    </alternativeName>
</protein>
<dbReference type="RefSeq" id="WP_236254297.1">
    <property type="nucleotide sequence ID" value="NZ_CP036280.1"/>
</dbReference>
<comment type="similarity">
    <text evidence="9">Belongs to the acetylglutamate kinase family. ArgB subfamily.</text>
</comment>
<dbReference type="InterPro" id="IPR001048">
    <property type="entry name" value="Asp/Glu/Uridylate_kinase"/>
</dbReference>
<gene>
    <name evidence="9 11" type="primary">argB</name>
    <name evidence="11" type="ORF">Pan265_18150</name>
</gene>
<organism evidence="11 12">
    <name type="scientific">Mucisphaera calidilacus</name>
    <dbReference type="NCBI Taxonomy" id="2527982"/>
    <lineage>
        <taxon>Bacteria</taxon>
        <taxon>Pseudomonadati</taxon>
        <taxon>Planctomycetota</taxon>
        <taxon>Phycisphaerae</taxon>
        <taxon>Phycisphaerales</taxon>
        <taxon>Phycisphaeraceae</taxon>
        <taxon>Mucisphaera</taxon>
    </lineage>
</organism>
<reference evidence="11 12" key="1">
    <citation type="submission" date="2019-02" db="EMBL/GenBank/DDBJ databases">
        <title>Deep-cultivation of Planctomycetes and their phenomic and genomic characterization uncovers novel biology.</title>
        <authorList>
            <person name="Wiegand S."/>
            <person name="Jogler M."/>
            <person name="Boedeker C."/>
            <person name="Pinto D."/>
            <person name="Vollmers J."/>
            <person name="Rivas-Marin E."/>
            <person name="Kohn T."/>
            <person name="Peeters S.H."/>
            <person name="Heuer A."/>
            <person name="Rast P."/>
            <person name="Oberbeckmann S."/>
            <person name="Bunk B."/>
            <person name="Jeske O."/>
            <person name="Meyerdierks A."/>
            <person name="Storesund J.E."/>
            <person name="Kallscheuer N."/>
            <person name="Luecker S."/>
            <person name="Lage O.M."/>
            <person name="Pohl T."/>
            <person name="Merkel B.J."/>
            <person name="Hornburger P."/>
            <person name="Mueller R.-W."/>
            <person name="Bruemmer F."/>
            <person name="Labrenz M."/>
            <person name="Spormann A.M."/>
            <person name="Op den Camp H."/>
            <person name="Overmann J."/>
            <person name="Amann R."/>
            <person name="Jetten M.S.M."/>
            <person name="Mascher T."/>
            <person name="Medema M.H."/>
            <person name="Devos D.P."/>
            <person name="Kaster A.-K."/>
            <person name="Ovreas L."/>
            <person name="Rohde M."/>
            <person name="Galperin M.Y."/>
            <person name="Jogler C."/>
        </authorList>
    </citation>
    <scope>NUCLEOTIDE SEQUENCE [LARGE SCALE GENOMIC DNA]</scope>
    <source>
        <strain evidence="11 12">Pan265</strain>
    </source>
</reference>
<evidence type="ECO:0000313" key="12">
    <source>
        <dbReference type="Proteomes" id="UP000320386"/>
    </source>
</evidence>
<evidence type="ECO:0000256" key="3">
    <source>
        <dbReference type="ARBA" id="ARBA00022605"/>
    </source>
</evidence>
<dbReference type="UniPathway" id="UPA00068">
    <property type="reaction ID" value="UER00107"/>
</dbReference>
<dbReference type="NCBIfam" id="TIGR00761">
    <property type="entry name" value="argB"/>
    <property type="match status" value="1"/>
</dbReference>
<evidence type="ECO:0000256" key="4">
    <source>
        <dbReference type="ARBA" id="ARBA00022679"/>
    </source>
</evidence>
<comment type="function">
    <text evidence="9">Catalyzes the ATP-dependent phosphorylation of N-acetyl-L-glutamate.</text>
</comment>
<dbReference type="Proteomes" id="UP000320386">
    <property type="component" value="Chromosome"/>
</dbReference>
<dbReference type="PIRSF" id="PIRSF000728">
    <property type="entry name" value="NAGK"/>
    <property type="match status" value="1"/>
</dbReference>
<keyword evidence="2 9" id="KW-0055">Arginine biosynthesis</keyword>
<feature type="site" description="Transition state stabilizer" evidence="9">
    <location>
        <position position="248"/>
    </location>
</feature>
<accession>A0A518BYC2</accession>
<dbReference type="GO" id="GO:0042450">
    <property type="term" value="P:L-arginine biosynthetic process via ornithine"/>
    <property type="evidence" value="ECO:0007669"/>
    <property type="project" value="UniProtKB-UniRule"/>
</dbReference>
<proteinExistence type="inferred from homology"/>
<feature type="domain" description="Aspartate/glutamate/uridylate kinase" evidence="10">
    <location>
        <begin position="24"/>
        <end position="267"/>
    </location>
</feature>
<feature type="binding site" evidence="9">
    <location>
        <position position="86"/>
    </location>
    <ligand>
        <name>substrate</name>
    </ligand>
</feature>
<dbReference type="GO" id="GO:0005524">
    <property type="term" value="F:ATP binding"/>
    <property type="evidence" value="ECO:0007669"/>
    <property type="project" value="UniProtKB-UniRule"/>
</dbReference>
<dbReference type="EMBL" id="CP036280">
    <property type="protein sequence ID" value="QDU71956.1"/>
    <property type="molecule type" value="Genomic_DNA"/>
</dbReference>
<keyword evidence="9" id="KW-0963">Cytoplasm</keyword>
<name>A0A518BYC2_9BACT</name>
<feature type="binding site" evidence="9">
    <location>
        <position position="186"/>
    </location>
    <ligand>
        <name>substrate</name>
    </ligand>
</feature>
<evidence type="ECO:0000256" key="2">
    <source>
        <dbReference type="ARBA" id="ARBA00022571"/>
    </source>
</evidence>
<dbReference type="InterPro" id="IPR036393">
    <property type="entry name" value="AceGlu_kinase-like_sf"/>
</dbReference>
<evidence type="ECO:0000313" key="11">
    <source>
        <dbReference type="EMBL" id="QDU71956.1"/>
    </source>
</evidence>
<evidence type="ECO:0000259" key="10">
    <source>
        <dbReference type="Pfam" id="PF00696"/>
    </source>
</evidence>
<dbReference type="GO" id="GO:0005737">
    <property type="term" value="C:cytoplasm"/>
    <property type="evidence" value="ECO:0007669"/>
    <property type="project" value="UniProtKB-SubCell"/>
</dbReference>
<dbReference type="SUPFAM" id="SSF53633">
    <property type="entry name" value="Carbamate kinase-like"/>
    <property type="match status" value="1"/>
</dbReference>
<sequence length="298" mass="31567">MDEAIQKAEALVEAHAYIRDFAGKTVVVKVGGSIMDQPDALGRLLDDVSFMAAVGMRPILVHGGGKGITAAMNDAGIEAEFVQGRRYTDERTLAIAEHVLVNDINRQMVDRLIQGGTQAMGLHSLSSCVVFAERLALPGEQGRKIDIGLVGQVTSVNAPLLSALVSSDHVPVIAPIAKDRAGGKLNINADSVAGHVAAAVRAEKIVLVSDTHGIRRSDNEDDLARHLSRAEIEQLIDTGVINAGMLPKVEASLIALEAGVRKAHIIDGRIPHALLLEVYTDQGIGTEIVLEEAPQVTS</sequence>
<keyword evidence="7 9" id="KW-0067">ATP-binding</keyword>
<dbReference type="FunFam" id="3.40.1160.10:FF:000004">
    <property type="entry name" value="Acetylglutamate kinase"/>
    <property type="match status" value="1"/>
</dbReference>
<keyword evidence="5 9" id="KW-0547">Nucleotide-binding</keyword>
<dbReference type="GO" id="GO:0003991">
    <property type="term" value="F:acetylglutamate kinase activity"/>
    <property type="evidence" value="ECO:0007669"/>
    <property type="project" value="UniProtKB-UniRule"/>
</dbReference>
<dbReference type="EC" id="2.7.2.8" evidence="9"/>